<dbReference type="PANTHER" id="PTHR30404">
    <property type="entry name" value="N-ACETYLMURAMOYL-L-ALANINE AMIDASE"/>
    <property type="match status" value="1"/>
</dbReference>
<evidence type="ECO:0000256" key="1">
    <source>
        <dbReference type="ARBA" id="ARBA00022801"/>
    </source>
</evidence>
<sequence>MTKLIIDPGHGGNDSGAVHENNQEKNFTLDISQRICDYLQNHYIVDILMTRTTDVYLSLAERTDFANHQQADYFISIHINAGNGTGWESYIWDGPLDQETIDAQNTIHSTIMNRIGPTYGVIDRGKKRANFHVLRETTMPAILLENLFIDSENDLNLLLNDQFIDDLSHAIGEGLAKALSLPQKS</sequence>
<keyword evidence="4" id="KW-1185">Reference proteome</keyword>
<dbReference type="GO" id="GO:0030288">
    <property type="term" value="C:outer membrane-bounded periplasmic space"/>
    <property type="evidence" value="ECO:0007669"/>
    <property type="project" value="TreeGrafter"/>
</dbReference>
<organism evidence="3 4">
    <name type="scientific">Thermoflavimicrobium dichotomicum</name>
    <dbReference type="NCBI Taxonomy" id="46223"/>
    <lineage>
        <taxon>Bacteria</taxon>
        <taxon>Bacillati</taxon>
        <taxon>Bacillota</taxon>
        <taxon>Bacilli</taxon>
        <taxon>Bacillales</taxon>
        <taxon>Thermoactinomycetaceae</taxon>
        <taxon>Thermoflavimicrobium</taxon>
    </lineage>
</organism>
<dbReference type="Pfam" id="PF01520">
    <property type="entry name" value="Amidase_3"/>
    <property type="match status" value="1"/>
</dbReference>
<protein>
    <submittedName>
        <fullName evidence="3">N-acetylmuramoyl-L-alanine amidase</fullName>
    </submittedName>
</protein>
<evidence type="ECO:0000259" key="2">
    <source>
        <dbReference type="SMART" id="SM00646"/>
    </source>
</evidence>
<proteinExistence type="predicted"/>
<dbReference type="Proteomes" id="UP000199545">
    <property type="component" value="Unassembled WGS sequence"/>
</dbReference>
<reference evidence="3 4" key="1">
    <citation type="submission" date="2016-10" db="EMBL/GenBank/DDBJ databases">
        <authorList>
            <person name="de Groot N.N."/>
        </authorList>
    </citation>
    <scope>NUCLEOTIDE SEQUENCE [LARGE SCALE GENOMIC DNA]</scope>
    <source>
        <strain evidence="3 4">DSM 44778</strain>
    </source>
</reference>
<feature type="domain" description="MurNAc-LAA" evidence="2">
    <location>
        <begin position="63"/>
        <end position="176"/>
    </location>
</feature>
<dbReference type="InterPro" id="IPR050695">
    <property type="entry name" value="N-acetylmuramoyl_amidase_3"/>
</dbReference>
<dbReference type="Gene3D" id="3.40.630.40">
    <property type="entry name" value="Zn-dependent exopeptidases"/>
    <property type="match status" value="1"/>
</dbReference>
<dbReference type="GO" id="GO:0009253">
    <property type="term" value="P:peptidoglycan catabolic process"/>
    <property type="evidence" value="ECO:0007669"/>
    <property type="project" value="InterPro"/>
</dbReference>
<dbReference type="EMBL" id="FORR01000002">
    <property type="protein sequence ID" value="SFI88364.1"/>
    <property type="molecule type" value="Genomic_DNA"/>
</dbReference>
<gene>
    <name evidence="3" type="ORF">SAMN05421852_102326</name>
</gene>
<dbReference type="AlphaFoldDB" id="A0A1I3LUA0"/>
<dbReference type="RefSeq" id="WP_093228166.1">
    <property type="nucleotide sequence ID" value="NZ_FORR01000002.1"/>
</dbReference>
<name>A0A1I3LUA0_9BACL</name>
<dbReference type="GO" id="GO:0008745">
    <property type="term" value="F:N-acetylmuramoyl-L-alanine amidase activity"/>
    <property type="evidence" value="ECO:0007669"/>
    <property type="project" value="InterPro"/>
</dbReference>
<accession>A0A1I3LUA0</accession>
<evidence type="ECO:0000313" key="4">
    <source>
        <dbReference type="Proteomes" id="UP000199545"/>
    </source>
</evidence>
<dbReference type="PANTHER" id="PTHR30404:SF0">
    <property type="entry name" value="N-ACETYLMURAMOYL-L-ALANINE AMIDASE AMIC"/>
    <property type="match status" value="1"/>
</dbReference>
<keyword evidence="1" id="KW-0378">Hydrolase</keyword>
<dbReference type="SMART" id="SM00646">
    <property type="entry name" value="Ami_3"/>
    <property type="match status" value="1"/>
</dbReference>
<dbReference type="InterPro" id="IPR002508">
    <property type="entry name" value="MurNAc-LAA_cat"/>
</dbReference>
<dbReference type="SUPFAM" id="SSF53187">
    <property type="entry name" value="Zn-dependent exopeptidases"/>
    <property type="match status" value="1"/>
</dbReference>
<dbReference type="STRING" id="46223.SAMN05421852_102326"/>
<evidence type="ECO:0000313" key="3">
    <source>
        <dbReference type="EMBL" id="SFI88364.1"/>
    </source>
</evidence>
<dbReference type="CDD" id="cd02696">
    <property type="entry name" value="MurNAc-LAA"/>
    <property type="match status" value="1"/>
</dbReference>
<dbReference type="OrthoDB" id="9763643at2"/>